<feature type="transmembrane region" description="Helical" evidence="5">
    <location>
        <begin position="171"/>
        <end position="188"/>
    </location>
</feature>
<feature type="transmembrane region" description="Helical" evidence="5">
    <location>
        <begin position="255"/>
        <end position="282"/>
    </location>
</feature>
<feature type="transmembrane region" description="Helical" evidence="5">
    <location>
        <begin position="21"/>
        <end position="39"/>
    </location>
</feature>
<feature type="transmembrane region" description="Helical" evidence="5">
    <location>
        <begin position="107"/>
        <end position="124"/>
    </location>
</feature>
<evidence type="ECO:0000256" key="5">
    <source>
        <dbReference type="SAM" id="Phobius"/>
    </source>
</evidence>
<evidence type="ECO:0000256" key="2">
    <source>
        <dbReference type="ARBA" id="ARBA00022692"/>
    </source>
</evidence>
<dbReference type="RefSeq" id="WP_138949782.1">
    <property type="nucleotide sequence ID" value="NZ_CP040749.1"/>
</dbReference>
<dbReference type="SMART" id="SM00752">
    <property type="entry name" value="HTTM"/>
    <property type="match status" value="1"/>
</dbReference>
<feature type="transmembrane region" description="Helical" evidence="5">
    <location>
        <begin position="80"/>
        <end position="100"/>
    </location>
</feature>
<comment type="subcellular location">
    <subcellularLocation>
        <location evidence="1">Endomembrane system</location>
        <topology evidence="1">Multi-pass membrane protein</topology>
    </subcellularLocation>
</comment>
<keyword evidence="2 5" id="KW-0812">Transmembrane</keyword>
<name>A0A5B7TUI1_9FLAO</name>
<accession>A0A5B7TUI1</accession>
<dbReference type="GO" id="GO:0012505">
    <property type="term" value="C:endomembrane system"/>
    <property type="evidence" value="ECO:0007669"/>
    <property type="project" value="UniProtKB-SubCell"/>
</dbReference>
<evidence type="ECO:0000256" key="1">
    <source>
        <dbReference type="ARBA" id="ARBA00004127"/>
    </source>
</evidence>
<dbReference type="OrthoDB" id="1496138at2"/>
<proteinExistence type="predicted"/>
<evidence type="ECO:0000256" key="4">
    <source>
        <dbReference type="ARBA" id="ARBA00023136"/>
    </source>
</evidence>
<evidence type="ECO:0000256" key="3">
    <source>
        <dbReference type="ARBA" id="ARBA00022989"/>
    </source>
</evidence>
<evidence type="ECO:0000313" key="7">
    <source>
        <dbReference type="EMBL" id="QCX38903.1"/>
    </source>
</evidence>
<keyword evidence="3 5" id="KW-1133">Transmembrane helix</keyword>
<dbReference type="PANTHER" id="PTHR39535">
    <property type="entry name" value="SPORULATION-DELAYING PROTEIN SDPB"/>
    <property type="match status" value="1"/>
</dbReference>
<dbReference type="Proteomes" id="UP000306229">
    <property type="component" value="Chromosome"/>
</dbReference>
<dbReference type="PANTHER" id="PTHR39535:SF2">
    <property type="entry name" value="HTTM DOMAIN-CONTAINING PROTEIN"/>
    <property type="match status" value="1"/>
</dbReference>
<reference evidence="7 8" key="1">
    <citation type="submission" date="2019-05" db="EMBL/GenBank/DDBJ databases">
        <title>Algicella ahnfeltiae gen. nov., sp. nov., a novel marine bacterium of the family Flavobacteriaceae isolated from a red alga.</title>
        <authorList>
            <person name="Nedashkovskaya O.I."/>
            <person name="Kukhlevskiy A.D."/>
            <person name="Kim S.-G."/>
            <person name="Zhukova N.V."/>
            <person name="Mikhailov V.V."/>
        </authorList>
    </citation>
    <scope>NUCLEOTIDE SEQUENCE [LARGE SCALE GENOMIC DNA]</scope>
    <source>
        <strain evidence="7 8">10Alg115</strain>
    </source>
</reference>
<evidence type="ECO:0000259" key="6">
    <source>
        <dbReference type="SMART" id="SM00752"/>
    </source>
</evidence>
<protein>
    <recommendedName>
        <fullName evidence="6">HTTM-like domain-containing protein</fullName>
    </recommendedName>
</protein>
<dbReference type="EMBL" id="CP040749">
    <property type="protein sequence ID" value="QCX38903.1"/>
    <property type="molecule type" value="Genomic_DNA"/>
</dbReference>
<feature type="domain" description="HTTM-like" evidence="6">
    <location>
        <begin position="14"/>
        <end position="292"/>
    </location>
</feature>
<dbReference type="AlphaFoldDB" id="A0A5B7TUI1"/>
<sequence>MMLGNTLSNKFSLEHQDDYLVFFRTAVALFIGIHFISIYQDIPYLFGEEALIPNKVTDIYVPSSDISLYRFLKITNLDPAFVWALFTFLFGITVLFLLLGFLTQPSAILLLLLHLLLVKTNVFFNYGVDYFTSICLFFLCFLPSNISKSLDSLIFKRLIKKARNKLNFQRIRVYLQVFMVISYFFSGFDKLLGHNWRNGESIWKTLTLPYSNLDFNINLEWLVNYQWIMIGMGWSVIILEMCYFLINIEILKKYWLIGIIAMHLGIALVLNLYFFSAIMIILNLTAYYNFEATKHIPNKYPNLLTKALK</sequence>
<evidence type="ECO:0000313" key="8">
    <source>
        <dbReference type="Proteomes" id="UP000306229"/>
    </source>
</evidence>
<dbReference type="KEGG" id="fbe:FF125_10825"/>
<dbReference type="InterPro" id="IPR011020">
    <property type="entry name" value="HTTM-like"/>
</dbReference>
<keyword evidence="4 5" id="KW-0472">Membrane</keyword>
<feature type="transmembrane region" description="Helical" evidence="5">
    <location>
        <begin position="225"/>
        <end position="246"/>
    </location>
</feature>
<dbReference type="InterPro" id="IPR052964">
    <property type="entry name" value="Sporulation_signal_mat"/>
</dbReference>
<feature type="transmembrane region" description="Helical" evidence="5">
    <location>
        <begin position="130"/>
        <end position="150"/>
    </location>
</feature>
<organism evidence="7 8">
    <name type="scientific">Aureibaculum algae</name>
    <dbReference type="NCBI Taxonomy" id="2584122"/>
    <lineage>
        <taxon>Bacteria</taxon>
        <taxon>Pseudomonadati</taxon>
        <taxon>Bacteroidota</taxon>
        <taxon>Flavobacteriia</taxon>
        <taxon>Flavobacteriales</taxon>
        <taxon>Flavobacteriaceae</taxon>
        <taxon>Aureibaculum</taxon>
    </lineage>
</organism>
<gene>
    <name evidence="7" type="ORF">FF125_10825</name>
</gene>
<keyword evidence="8" id="KW-1185">Reference proteome</keyword>